<sequence length="83" mass="8935">MILVLFGAGHLGYLNFPSRSRSSSPLLLVGESNVYTLGTIGAHRVVTTKLPSVGRTREAMTAAGNTTTRLLGIFQKVRLNFDS</sequence>
<proteinExistence type="predicted"/>
<dbReference type="EMBL" id="BGZK01000366">
    <property type="protein sequence ID" value="GBP39436.1"/>
    <property type="molecule type" value="Genomic_DNA"/>
</dbReference>
<gene>
    <name evidence="1" type="ORF">EVAR_23786_1</name>
</gene>
<evidence type="ECO:0000313" key="1">
    <source>
        <dbReference type="EMBL" id="GBP39436.1"/>
    </source>
</evidence>
<reference evidence="1 2" key="1">
    <citation type="journal article" date="2019" name="Commun. Biol.">
        <title>The bagworm genome reveals a unique fibroin gene that provides high tensile strength.</title>
        <authorList>
            <person name="Kono N."/>
            <person name="Nakamura H."/>
            <person name="Ohtoshi R."/>
            <person name="Tomita M."/>
            <person name="Numata K."/>
            <person name="Arakawa K."/>
        </authorList>
    </citation>
    <scope>NUCLEOTIDE SEQUENCE [LARGE SCALE GENOMIC DNA]</scope>
</reference>
<organism evidence="1 2">
    <name type="scientific">Eumeta variegata</name>
    <name type="common">Bagworm moth</name>
    <name type="synonym">Eumeta japonica</name>
    <dbReference type="NCBI Taxonomy" id="151549"/>
    <lineage>
        <taxon>Eukaryota</taxon>
        <taxon>Metazoa</taxon>
        <taxon>Ecdysozoa</taxon>
        <taxon>Arthropoda</taxon>
        <taxon>Hexapoda</taxon>
        <taxon>Insecta</taxon>
        <taxon>Pterygota</taxon>
        <taxon>Neoptera</taxon>
        <taxon>Endopterygota</taxon>
        <taxon>Lepidoptera</taxon>
        <taxon>Glossata</taxon>
        <taxon>Ditrysia</taxon>
        <taxon>Tineoidea</taxon>
        <taxon>Psychidae</taxon>
        <taxon>Oiketicinae</taxon>
        <taxon>Eumeta</taxon>
    </lineage>
</organism>
<protein>
    <submittedName>
        <fullName evidence="1">Uncharacterized protein</fullName>
    </submittedName>
</protein>
<keyword evidence="2" id="KW-1185">Reference proteome</keyword>
<dbReference type="OrthoDB" id="1577640at2759"/>
<comment type="caution">
    <text evidence="1">The sequence shown here is derived from an EMBL/GenBank/DDBJ whole genome shotgun (WGS) entry which is preliminary data.</text>
</comment>
<dbReference type="PANTHER" id="PTHR47705">
    <property type="entry name" value="AGAP000321-PA"/>
    <property type="match status" value="1"/>
</dbReference>
<evidence type="ECO:0000313" key="2">
    <source>
        <dbReference type="Proteomes" id="UP000299102"/>
    </source>
</evidence>
<name>A0A4C1VKC4_EUMVA</name>
<dbReference type="PANTHER" id="PTHR47705:SF1">
    <property type="entry name" value="PNP_UDP_1 DOMAIN-CONTAINING PROTEIN"/>
    <property type="match status" value="1"/>
</dbReference>
<dbReference type="AlphaFoldDB" id="A0A4C1VKC4"/>
<accession>A0A4C1VKC4</accession>
<dbReference type="STRING" id="151549.A0A4C1VKC4"/>
<dbReference type="Proteomes" id="UP000299102">
    <property type="component" value="Unassembled WGS sequence"/>
</dbReference>